<name>A0A6G4VDA3_9ACTN</name>
<feature type="compositionally biased region" description="Acidic residues" evidence="1">
    <location>
        <begin position="145"/>
        <end position="160"/>
    </location>
</feature>
<evidence type="ECO:0000313" key="2">
    <source>
        <dbReference type="EMBL" id="NGO11951.1"/>
    </source>
</evidence>
<evidence type="ECO:0000313" key="3">
    <source>
        <dbReference type="Proteomes" id="UP000472335"/>
    </source>
</evidence>
<sequence>MNHRPSHRPPRRRVRPAPVLASALAAGVLLTTATSCSGGDSEAGGSAGSAVSPVAAQAPTTSPSASAAPAFTEAQAKAALIGQADLGEDWVPTQGAATWRDGLLKGATDVADCQRLLDGLYAEDLLGEPTGARAVTGFDNNDDRGDGDDGADSDDTDDFDDEEQLRYQVAAYDRAALDKSLAWLKELPAKCAEFTSTDSRGGQRTVAVASSPLPAVGEAREGLRMTMTGETNTLTLDFTAVRIGDNALTFTYGGLDTPDSASTTQATRLGALRLQKALKD</sequence>
<evidence type="ECO:0000256" key="1">
    <source>
        <dbReference type="SAM" id="MobiDB-lite"/>
    </source>
</evidence>
<protein>
    <recommendedName>
        <fullName evidence="4">Lipoprotein</fullName>
    </recommendedName>
</protein>
<dbReference type="EMBL" id="JAAKZY010000121">
    <property type="protein sequence ID" value="NGO11951.1"/>
    <property type="molecule type" value="Genomic_DNA"/>
</dbReference>
<feature type="compositionally biased region" description="Low complexity" evidence="1">
    <location>
        <begin position="48"/>
        <end position="69"/>
    </location>
</feature>
<dbReference type="Proteomes" id="UP000472335">
    <property type="component" value="Unassembled WGS sequence"/>
</dbReference>
<gene>
    <name evidence="2" type="ORF">G5C60_31195</name>
</gene>
<dbReference type="AlphaFoldDB" id="A0A6G4VDA3"/>
<keyword evidence="3" id="KW-1185">Reference proteome</keyword>
<feature type="region of interest" description="Disordered" evidence="1">
    <location>
        <begin position="131"/>
        <end position="160"/>
    </location>
</feature>
<comment type="caution">
    <text evidence="2">The sequence shown here is derived from an EMBL/GenBank/DDBJ whole genome shotgun (WGS) entry which is preliminary data.</text>
</comment>
<dbReference type="RefSeq" id="WP_165264353.1">
    <property type="nucleotide sequence ID" value="NZ_JAAKZY010000121.1"/>
</dbReference>
<proteinExistence type="predicted"/>
<accession>A0A6G4VDA3</accession>
<evidence type="ECO:0008006" key="4">
    <source>
        <dbReference type="Google" id="ProtNLM"/>
    </source>
</evidence>
<organism evidence="2 3">
    <name type="scientific">Streptomyces scabichelini</name>
    <dbReference type="NCBI Taxonomy" id="2711217"/>
    <lineage>
        <taxon>Bacteria</taxon>
        <taxon>Bacillati</taxon>
        <taxon>Actinomycetota</taxon>
        <taxon>Actinomycetes</taxon>
        <taxon>Kitasatosporales</taxon>
        <taxon>Streptomycetaceae</taxon>
        <taxon>Streptomyces</taxon>
    </lineage>
</organism>
<reference evidence="2 3" key="1">
    <citation type="submission" date="2020-02" db="EMBL/GenBank/DDBJ databases">
        <title>Whole-genome analyses of novel actinobacteria.</title>
        <authorList>
            <person name="Sahin N."/>
            <person name="Gencbay T."/>
        </authorList>
    </citation>
    <scope>NUCLEOTIDE SEQUENCE [LARGE SCALE GENOMIC DNA]</scope>
    <source>
        <strain evidence="2 3">HC44</strain>
    </source>
</reference>
<feature type="region of interest" description="Disordered" evidence="1">
    <location>
        <begin position="35"/>
        <end position="69"/>
    </location>
</feature>